<dbReference type="HAMAP" id="MF_00181">
    <property type="entry name" value="Cytosol_peptidase_M17"/>
    <property type="match status" value="1"/>
</dbReference>
<accession>A0A255EDI2</accession>
<feature type="binding site" evidence="8">
    <location>
        <position position="338"/>
    </location>
    <ligand>
        <name>Mn(2+)</name>
        <dbReference type="ChEBI" id="CHEBI:29035"/>
        <label>2</label>
    </ligand>
</feature>
<keyword evidence="5 8" id="KW-0645">Protease</keyword>
<dbReference type="SUPFAM" id="SSF53187">
    <property type="entry name" value="Zn-dependent exopeptidases"/>
    <property type="match status" value="1"/>
</dbReference>
<evidence type="ECO:0000256" key="1">
    <source>
        <dbReference type="ARBA" id="ARBA00000135"/>
    </source>
</evidence>
<keyword evidence="8" id="KW-0963">Cytoplasm</keyword>
<feature type="domain" description="Cytosol aminopeptidase" evidence="9">
    <location>
        <begin position="334"/>
        <end position="341"/>
    </location>
</feature>
<reference evidence="12 13" key="1">
    <citation type="submission" date="2017-07" db="EMBL/GenBank/DDBJ databases">
        <title>Draft whole genome sequences of clinical Proprionibacteriaceae strains.</title>
        <authorList>
            <person name="Bernier A.-M."/>
            <person name="Bernard K."/>
            <person name="Domingo M.-C."/>
        </authorList>
    </citation>
    <scope>NUCLEOTIDE SEQUENCE [LARGE SCALE GENOMIC DNA]</scope>
    <source>
        <strain evidence="11 12">NML 150081</strain>
        <strain evidence="10 13">NML 160184</strain>
    </source>
</reference>
<dbReference type="PANTHER" id="PTHR11963:SF23">
    <property type="entry name" value="CYTOSOL AMINOPEPTIDASE"/>
    <property type="match status" value="1"/>
</dbReference>
<keyword evidence="6 8" id="KW-0378">Hydrolase</keyword>
<comment type="catalytic activity">
    <reaction evidence="2 8">
        <text>Release of an N-terminal amino acid, preferentially leucine, but not glutamic or aspartic acids.</text>
        <dbReference type="EC" id="3.4.11.10"/>
    </reaction>
</comment>
<dbReference type="OrthoDB" id="9809354at2"/>
<dbReference type="EMBL" id="NMVJ01000008">
    <property type="protein sequence ID" value="OYN89774.1"/>
    <property type="molecule type" value="Genomic_DNA"/>
</dbReference>
<evidence type="ECO:0000313" key="12">
    <source>
        <dbReference type="Proteomes" id="UP000216300"/>
    </source>
</evidence>
<evidence type="ECO:0000313" key="10">
    <source>
        <dbReference type="EMBL" id="OYN89618.1"/>
    </source>
</evidence>
<dbReference type="CDD" id="cd00433">
    <property type="entry name" value="Peptidase_M17"/>
    <property type="match status" value="1"/>
</dbReference>
<evidence type="ECO:0000256" key="4">
    <source>
        <dbReference type="ARBA" id="ARBA00022438"/>
    </source>
</evidence>
<dbReference type="Gene3D" id="3.40.630.10">
    <property type="entry name" value="Zn peptidases"/>
    <property type="match status" value="1"/>
</dbReference>
<evidence type="ECO:0000313" key="11">
    <source>
        <dbReference type="EMBL" id="OYN89774.1"/>
    </source>
</evidence>
<dbReference type="RefSeq" id="WP_094449824.1">
    <property type="nucleotide sequence ID" value="NZ_NMVI01000008.1"/>
</dbReference>
<dbReference type="NCBIfam" id="NF002073">
    <property type="entry name" value="PRK00913.1-2"/>
    <property type="match status" value="1"/>
</dbReference>
<dbReference type="PROSITE" id="PS00631">
    <property type="entry name" value="CYTOSOL_AP"/>
    <property type="match status" value="1"/>
</dbReference>
<gene>
    <name evidence="8" type="primary">pepA</name>
    <name evidence="11" type="ORF">CGZ91_09665</name>
    <name evidence="10" type="ORF">CGZ92_02555</name>
</gene>
<comment type="caution">
    <text evidence="11">The sequence shown here is derived from an EMBL/GenBank/DDBJ whole genome shotgun (WGS) entry which is preliminary data.</text>
</comment>
<proteinExistence type="inferred from homology"/>
<feature type="active site" evidence="8">
    <location>
        <position position="340"/>
    </location>
</feature>
<comment type="catalytic activity">
    <reaction evidence="1 8">
        <text>Release of an N-terminal amino acid, Xaa-|-Yaa-, in which Xaa is preferably Leu, but may be other amino acids including Pro although not Arg or Lys, and Yaa may be Pro. Amino acid amides and methyl esters are also readily hydrolyzed, but rates on arylamides are exceedingly low.</text>
        <dbReference type="EC" id="3.4.11.1"/>
    </reaction>
</comment>
<feature type="active site" evidence="8">
    <location>
        <position position="266"/>
    </location>
</feature>
<keyword evidence="4 8" id="KW-0031">Aminopeptidase</keyword>
<keyword evidence="8" id="KW-0464">Manganese</keyword>
<evidence type="ECO:0000256" key="2">
    <source>
        <dbReference type="ARBA" id="ARBA00000967"/>
    </source>
</evidence>
<evidence type="ECO:0000259" key="9">
    <source>
        <dbReference type="PROSITE" id="PS00631"/>
    </source>
</evidence>
<sequence length="489" mass="49304">MSSTVTLPGLTLASTVPDGAPVVVGYDGSSLQGLPSKTAKKWEKAGDLAAAAAMVGAGAKLAETTVLPGPDGAVVLVGLGESPADLSPEQLRRAAGAGLRRAAKLGTTTVTLALPAGEAEQVQAIAEGALLASYSYTPITASPEKSALTAITVVASADAATASTAATVAEAVCVAREWVNIPANLLYPETFASAIKEHLRGTKADVEILDDTQLAKGGYGGLMAVGGGSDRKPRLVRASYAPRGAKAHLVLVGKGITFDSGGLDIKPPAGMYTMKCDMGGAAAVVAALGAIASLGLKIKVTAYACLAENMPSGSAYRPSDVLTMYGGTTVENVNTDAEGRLVMADGLARGTEDKPDVIIDVATLTGAAVVGLGESDFGVLGNDDELVDRILAAAESAGEGAWPLRIGEDADERLASSVADLKSGDNKSRGAGTQMAAAFLRRFVGDHTWGHLDIAPTAYNTGGPKDYTPEGGTGSGVRTLVKLAQSLAG</sequence>
<name>A0A255EDZ8_9ACTN</name>
<comment type="cofactor">
    <cofactor evidence="8">
        <name>Mn(2+)</name>
        <dbReference type="ChEBI" id="CHEBI:29035"/>
    </cofactor>
    <text evidence="8">Binds 2 manganese ions per subunit.</text>
</comment>
<dbReference type="GO" id="GO:0005737">
    <property type="term" value="C:cytoplasm"/>
    <property type="evidence" value="ECO:0007669"/>
    <property type="project" value="UniProtKB-SubCell"/>
</dbReference>
<dbReference type="Proteomes" id="UP000216533">
    <property type="component" value="Unassembled WGS sequence"/>
</dbReference>
<dbReference type="EC" id="3.4.11.10" evidence="8"/>
<feature type="binding site" evidence="8">
    <location>
        <position position="336"/>
    </location>
    <ligand>
        <name>Mn(2+)</name>
        <dbReference type="ChEBI" id="CHEBI:29035"/>
        <label>1</label>
    </ligand>
</feature>
<dbReference type="InterPro" id="IPR000819">
    <property type="entry name" value="Peptidase_M17_C"/>
</dbReference>
<evidence type="ECO:0000256" key="5">
    <source>
        <dbReference type="ARBA" id="ARBA00022670"/>
    </source>
</evidence>
<comment type="subcellular location">
    <subcellularLocation>
        <location evidence="8">Cytoplasm</location>
    </subcellularLocation>
</comment>
<dbReference type="SUPFAM" id="SSF52949">
    <property type="entry name" value="Macro domain-like"/>
    <property type="match status" value="1"/>
</dbReference>
<dbReference type="EC" id="3.4.11.1" evidence="8"/>
<dbReference type="GO" id="GO:0030145">
    <property type="term" value="F:manganese ion binding"/>
    <property type="evidence" value="ECO:0007669"/>
    <property type="project" value="UniProtKB-UniRule"/>
</dbReference>
<dbReference type="InterPro" id="IPR008283">
    <property type="entry name" value="Peptidase_M17_N"/>
</dbReference>
<dbReference type="Pfam" id="PF02789">
    <property type="entry name" value="Peptidase_M17_N"/>
    <property type="match status" value="1"/>
</dbReference>
<evidence type="ECO:0000256" key="8">
    <source>
        <dbReference type="HAMAP-Rule" id="MF_00181"/>
    </source>
</evidence>
<evidence type="ECO:0000313" key="13">
    <source>
        <dbReference type="Proteomes" id="UP000216533"/>
    </source>
</evidence>
<evidence type="ECO:0000256" key="3">
    <source>
        <dbReference type="ARBA" id="ARBA00009528"/>
    </source>
</evidence>
<evidence type="ECO:0000256" key="6">
    <source>
        <dbReference type="ARBA" id="ARBA00022801"/>
    </source>
</evidence>
<protein>
    <recommendedName>
        <fullName evidence="8">Probable cytosol aminopeptidase</fullName>
        <ecNumber evidence="8">3.4.11.1</ecNumber>
    </recommendedName>
    <alternativeName>
        <fullName evidence="8">Leucine aminopeptidase</fullName>
        <shortName evidence="8">LAP</shortName>
        <ecNumber evidence="8">3.4.11.10</ecNumber>
    </alternativeName>
    <alternativeName>
        <fullName evidence="8">Leucyl aminopeptidase</fullName>
    </alternativeName>
</protein>
<dbReference type="GO" id="GO:0006508">
    <property type="term" value="P:proteolysis"/>
    <property type="evidence" value="ECO:0007669"/>
    <property type="project" value="UniProtKB-KW"/>
</dbReference>
<keyword evidence="8" id="KW-0479">Metal-binding</keyword>
<dbReference type="GO" id="GO:0070006">
    <property type="term" value="F:metalloaminopeptidase activity"/>
    <property type="evidence" value="ECO:0007669"/>
    <property type="project" value="InterPro"/>
</dbReference>
<dbReference type="InterPro" id="IPR023042">
    <property type="entry name" value="Peptidase_M17_leu_NH2_pept"/>
</dbReference>
<dbReference type="InterPro" id="IPR011356">
    <property type="entry name" value="Leucine_aapep/pepB"/>
</dbReference>
<comment type="function">
    <text evidence="7 8">Presumably involved in the processing and regular turnover of intracellular proteins. Catalyzes the removal of unsubstituted N-terminal amino acids from various peptides.</text>
</comment>
<organism evidence="11 12">
    <name type="scientific">Parenemella sanctibonifatiensis</name>
    <dbReference type="NCBI Taxonomy" id="2016505"/>
    <lineage>
        <taxon>Bacteria</taxon>
        <taxon>Bacillati</taxon>
        <taxon>Actinomycetota</taxon>
        <taxon>Actinomycetes</taxon>
        <taxon>Propionibacteriales</taxon>
        <taxon>Propionibacteriaceae</taxon>
        <taxon>Parenemella</taxon>
    </lineage>
</organism>
<keyword evidence="12" id="KW-1185">Reference proteome</keyword>
<accession>A0A255EDZ8</accession>
<feature type="binding site" evidence="8">
    <location>
        <position position="338"/>
    </location>
    <ligand>
        <name>Mn(2+)</name>
        <dbReference type="ChEBI" id="CHEBI:29035"/>
        <label>1</label>
    </ligand>
</feature>
<dbReference type="Proteomes" id="UP000216300">
    <property type="component" value="Unassembled WGS sequence"/>
</dbReference>
<dbReference type="PANTHER" id="PTHR11963">
    <property type="entry name" value="LEUCINE AMINOPEPTIDASE-RELATED"/>
    <property type="match status" value="1"/>
</dbReference>
<evidence type="ECO:0000256" key="7">
    <source>
        <dbReference type="ARBA" id="ARBA00049972"/>
    </source>
</evidence>
<feature type="binding site" evidence="8">
    <location>
        <position position="277"/>
    </location>
    <ligand>
        <name>Mn(2+)</name>
        <dbReference type="ChEBI" id="CHEBI:29035"/>
        <label>2</label>
    </ligand>
</feature>
<feature type="binding site" evidence="8">
    <location>
        <position position="259"/>
    </location>
    <ligand>
        <name>Mn(2+)</name>
        <dbReference type="ChEBI" id="CHEBI:29035"/>
        <label>2</label>
    </ligand>
</feature>
<comment type="similarity">
    <text evidence="3 8">Belongs to the peptidase M17 family.</text>
</comment>
<dbReference type="Gene3D" id="3.40.220.10">
    <property type="entry name" value="Leucine Aminopeptidase, subunit E, domain 1"/>
    <property type="match status" value="1"/>
</dbReference>
<dbReference type="EMBL" id="NMVI01000008">
    <property type="protein sequence ID" value="OYN89618.1"/>
    <property type="molecule type" value="Genomic_DNA"/>
</dbReference>
<dbReference type="Pfam" id="PF00883">
    <property type="entry name" value="Peptidase_M17"/>
    <property type="match status" value="1"/>
</dbReference>
<feature type="binding site" evidence="8">
    <location>
        <position position="259"/>
    </location>
    <ligand>
        <name>Mn(2+)</name>
        <dbReference type="ChEBI" id="CHEBI:29035"/>
        <label>1</label>
    </ligand>
</feature>
<dbReference type="AlphaFoldDB" id="A0A255EDZ8"/>
<dbReference type="InterPro" id="IPR043472">
    <property type="entry name" value="Macro_dom-like"/>
</dbReference>
<feature type="binding site" evidence="8">
    <location>
        <position position="254"/>
    </location>
    <ligand>
        <name>Mn(2+)</name>
        <dbReference type="ChEBI" id="CHEBI:29035"/>
        <label>2</label>
    </ligand>
</feature>
<dbReference type="PRINTS" id="PR00481">
    <property type="entry name" value="LAMNOPPTDASE"/>
</dbReference>